<keyword evidence="11 21" id="KW-0472">Membrane</keyword>
<dbReference type="NCBIfam" id="TIGR02614">
    <property type="entry name" value="ftsW"/>
    <property type="match status" value="1"/>
</dbReference>
<keyword evidence="12" id="KW-0131">Cell cycle</keyword>
<feature type="transmembrane region" description="Helical" evidence="21">
    <location>
        <begin position="305"/>
        <end position="326"/>
    </location>
</feature>
<dbReference type="RefSeq" id="WP_323738026.1">
    <property type="nucleotide sequence ID" value="NZ_CP112932.1"/>
</dbReference>
<evidence type="ECO:0000256" key="2">
    <source>
        <dbReference type="ARBA" id="ARBA00004752"/>
    </source>
</evidence>
<evidence type="ECO:0000256" key="8">
    <source>
        <dbReference type="ARBA" id="ARBA00022960"/>
    </source>
</evidence>
<dbReference type="InterPro" id="IPR001182">
    <property type="entry name" value="FtsW/RodA"/>
</dbReference>
<evidence type="ECO:0000256" key="14">
    <source>
        <dbReference type="ARBA" id="ARBA00032370"/>
    </source>
</evidence>
<keyword evidence="13" id="KW-0961">Cell wall biogenesis/degradation</keyword>
<evidence type="ECO:0000256" key="5">
    <source>
        <dbReference type="ARBA" id="ARBA00022676"/>
    </source>
</evidence>
<evidence type="ECO:0000256" key="1">
    <source>
        <dbReference type="ARBA" id="ARBA00004651"/>
    </source>
</evidence>
<feature type="transmembrane region" description="Helical" evidence="21">
    <location>
        <begin position="167"/>
        <end position="183"/>
    </location>
</feature>
<dbReference type="PANTHER" id="PTHR30474">
    <property type="entry name" value="CELL CYCLE PROTEIN"/>
    <property type="match status" value="1"/>
</dbReference>
<dbReference type="PANTHER" id="PTHR30474:SF2">
    <property type="entry name" value="PEPTIDOGLYCAN GLYCOSYLTRANSFERASE FTSW-RELATED"/>
    <property type="match status" value="1"/>
</dbReference>
<evidence type="ECO:0000256" key="21">
    <source>
        <dbReference type="SAM" id="Phobius"/>
    </source>
</evidence>
<evidence type="ECO:0000256" key="9">
    <source>
        <dbReference type="ARBA" id="ARBA00022984"/>
    </source>
</evidence>
<organism evidence="22 23">
    <name type="scientific">Candidatus Trichorickettsia mobilis</name>
    <dbReference type="NCBI Taxonomy" id="1346319"/>
    <lineage>
        <taxon>Bacteria</taxon>
        <taxon>Pseudomonadati</taxon>
        <taxon>Pseudomonadota</taxon>
        <taxon>Alphaproteobacteria</taxon>
        <taxon>Rickettsiales</taxon>
        <taxon>Rickettsiaceae</taxon>
        <taxon>Rickettsieae</taxon>
        <taxon>Candidatus Trichorickettsia</taxon>
    </lineage>
</organism>
<keyword evidence="8" id="KW-0133">Cell shape</keyword>
<evidence type="ECO:0000256" key="4">
    <source>
        <dbReference type="ARBA" id="ARBA00022618"/>
    </source>
</evidence>
<evidence type="ECO:0000313" key="22">
    <source>
        <dbReference type="EMBL" id="WPY01237.1"/>
    </source>
</evidence>
<evidence type="ECO:0000256" key="13">
    <source>
        <dbReference type="ARBA" id="ARBA00023316"/>
    </source>
</evidence>
<evidence type="ECO:0000256" key="20">
    <source>
        <dbReference type="ARBA" id="ARBA00049902"/>
    </source>
</evidence>
<evidence type="ECO:0000256" key="15">
    <source>
        <dbReference type="ARBA" id="ARBA00033270"/>
    </source>
</evidence>
<dbReference type="EMBL" id="CP112932">
    <property type="protein sequence ID" value="WPY01237.1"/>
    <property type="molecule type" value="Genomic_DNA"/>
</dbReference>
<protein>
    <recommendedName>
        <fullName evidence="17">Probable peptidoglycan glycosyltransferase FtsW</fullName>
        <ecNumber evidence="19">2.4.99.28</ecNumber>
    </recommendedName>
    <alternativeName>
        <fullName evidence="18">Cell division protein FtsW</fullName>
    </alternativeName>
    <alternativeName>
        <fullName evidence="15">Cell wall polymerase</fullName>
    </alternativeName>
    <alternativeName>
        <fullName evidence="14">Peptidoglycan polymerase</fullName>
    </alternativeName>
</protein>
<evidence type="ECO:0000256" key="16">
    <source>
        <dbReference type="ARBA" id="ARBA00038053"/>
    </source>
</evidence>
<evidence type="ECO:0000256" key="10">
    <source>
        <dbReference type="ARBA" id="ARBA00022989"/>
    </source>
</evidence>
<sequence length="376" mass="41826">MRHNQTSFFRLWWRSIDQQIIISLIILFCFSLILVTTSGAMVAARIGLDEHYFSSRQPFYLLIAIIIIILTSSLDKNQLKRLAILGFLVNVILLVLVKFYGYEVKGAVRWINVGGFSLQPSEFIKPLFAVVTGWLLSLKSEEEFPSFIICAILYFIVAGLLVTQPDFGMLVIVTAVFGVQLFVAGMPIFWIIFAFMTSIFGVLLAYFFLPHVTVRINSFLDPESSENYQVRKSIMAFEHGGLYGRGPGEGAVKQTLPDSHTDFIFAVAGEEFGAIICLVIITTFAFIVIRCLYKLINVEDKFIRLATTGIIAQFGLQSIINIGVTLNLLPTKGMTLPFISYGGSSTIAIAIGMGIMLGLTKQAPSVTQYKIQDIHL</sequence>
<comment type="catalytic activity">
    <reaction evidence="20">
        <text>[GlcNAc-(1-&gt;4)-Mur2Ac(oyl-L-Ala-gamma-D-Glu-L-Lys-D-Ala-D-Ala)](n)-di-trans,octa-cis-undecaprenyl diphosphate + beta-D-GlcNAc-(1-&gt;4)-Mur2Ac(oyl-L-Ala-gamma-D-Glu-L-Lys-D-Ala-D-Ala)-di-trans,octa-cis-undecaprenyl diphosphate = [GlcNAc-(1-&gt;4)-Mur2Ac(oyl-L-Ala-gamma-D-Glu-L-Lys-D-Ala-D-Ala)](n+1)-di-trans,octa-cis-undecaprenyl diphosphate + di-trans,octa-cis-undecaprenyl diphosphate + H(+)</text>
        <dbReference type="Rhea" id="RHEA:23708"/>
        <dbReference type="Rhea" id="RHEA-COMP:9602"/>
        <dbReference type="Rhea" id="RHEA-COMP:9603"/>
        <dbReference type="ChEBI" id="CHEBI:15378"/>
        <dbReference type="ChEBI" id="CHEBI:58405"/>
        <dbReference type="ChEBI" id="CHEBI:60033"/>
        <dbReference type="ChEBI" id="CHEBI:78435"/>
        <dbReference type="EC" id="2.4.99.28"/>
    </reaction>
</comment>
<comment type="similarity">
    <text evidence="16">Belongs to the SEDS family. FtsW subfamily.</text>
</comment>
<evidence type="ECO:0000256" key="6">
    <source>
        <dbReference type="ARBA" id="ARBA00022679"/>
    </source>
</evidence>
<keyword evidence="5" id="KW-0328">Glycosyltransferase</keyword>
<dbReference type="InterPro" id="IPR013437">
    <property type="entry name" value="FtsW"/>
</dbReference>
<name>A0ABZ0UX74_9RICK</name>
<keyword evidence="23" id="KW-1185">Reference proteome</keyword>
<comment type="subcellular location">
    <subcellularLocation>
        <location evidence="1">Cell membrane</location>
        <topology evidence="1">Multi-pass membrane protein</topology>
    </subcellularLocation>
</comment>
<dbReference type="Pfam" id="PF01098">
    <property type="entry name" value="FTSW_RODA_SPOVE"/>
    <property type="match status" value="1"/>
</dbReference>
<proteinExistence type="inferred from homology"/>
<feature type="transmembrane region" description="Helical" evidence="21">
    <location>
        <begin position="144"/>
        <end position="161"/>
    </location>
</feature>
<reference evidence="22 23" key="1">
    <citation type="submission" date="2022-10" db="EMBL/GenBank/DDBJ databases">
        <title>Host association and intracellularity evolved multiple times independently in the Rickettsiales.</title>
        <authorList>
            <person name="Castelli M."/>
            <person name="Nardi T."/>
            <person name="Gammuto L."/>
            <person name="Bellinzona G."/>
            <person name="Sabaneyeva E."/>
            <person name="Potekhin A."/>
            <person name="Serra V."/>
            <person name="Petroni G."/>
            <person name="Sassera D."/>
        </authorList>
    </citation>
    <scope>NUCLEOTIDE SEQUENCE [LARGE SCALE GENOMIC DNA]</scope>
    <source>
        <strain evidence="22 23">Kr 154-4</strain>
    </source>
</reference>
<feature type="transmembrane region" description="Helical" evidence="21">
    <location>
        <begin position="82"/>
        <end position="100"/>
    </location>
</feature>
<keyword evidence="9" id="KW-0573">Peptidoglycan synthesis</keyword>
<feature type="transmembrane region" description="Helical" evidence="21">
    <location>
        <begin position="58"/>
        <end position="75"/>
    </location>
</feature>
<comment type="pathway">
    <text evidence="2">Cell wall biogenesis; peptidoglycan biosynthesis.</text>
</comment>
<keyword evidence="7 21" id="KW-0812">Transmembrane</keyword>
<dbReference type="Proteomes" id="UP001326613">
    <property type="component" value="Chromosome"/>
</dbReference>
<evidence type="ECO:0000256" key="7">
    <source>
        <dbReference type="ARBA" id="ARBA00022692"/>
    </source>
</evidence>
<feature type="transmembrane region" description="Helical" evidence="21">
    <location>
        <begin position="272"/>
        <end position="293"/>
    </location>
</feature>
<feature type="transmembrane region" description="Helical" evidence="21">
    <location>
        <begin position="20"/>
        <end position="46"/>
    </location>
</feature>
<evidence type="ECO:0000256" key="11">
    <source>
        <dbReference type="ARBA" id="ARBA00023136"/>
    </source>
</evidence>
<evidence type="ECO:0000256" key="19">
    <source>
        <dbReference type="ARBA" id="ARBA00044770"/>
    </source>
</evidence>
<evidence type="ECO:0000256" key="3">
    <source>
        <dbReference type="ARBA" id="ARBA00022475"/>
    </source>
</evidence>
<keyword evidence="4" id="KW-0132">Cell division</keyword>
<feature type="transmembrane region" description="Helical" evidence="21">
    <location>
        <begin position="188"/>
        <end position="209"/>
    </location>
</feature>
<evidence type="ECO:0000313" key="23">
    <source>
        <dbReference type="Proteomes" id="UP001326613"/>
    </source>
</evidence>
<keyword evidence="6" id="KW-0808">Transferase</keyword>
<evidence type="ECO:0000256" key="12">
    <source>
        <dbReference type="ARBA" id="ARBA00023306"/>
    </source>
</evidence>
<accession>A0ABZ0UX74</accession>
<evidence type="ECO:0000256" key="17">
    <source>
        <dbReference type="ARBA" id="ARBA00041185"/>
    </source>
</evidence>
<evidence type="ECO:0000256" key="18">
    <source>
        <dbReference type="ARBA" id="ARBA00041418"/>
    </source>
</evidence>
<feature type="transmembrane region" description="Helical" evidence="21">
    <location>
        <begin position="338"/>
        <end position="360"/>
    </location>
</feature>
<keyword evidence="3" id="KW-1003">Cell membrane</keyword>
<gene>
    <name evidence="22" type="ORF">Trichorick_01145</name>
</gene>
<keyword evidence="10 21" id="KW-1133">Transmembrane helix</keyword>
<dbReference type="EC" id="2.4.99.28" evidence="19"/>